<evidence type="ECO:0000259" key="6">
    <source>
        <dbReference type="Pfam" id="PF00135"/>
    </source>
</evidence>
<feature type="chain" id="PRO_5027544188" description="Carboxylesterase type B domain-containing protein" evidence="5">
    <location>
        <begin position="26"/>
        <end position="578"/>
    </location>
</feature>
<keyword evidence="3" id="KW-0378">Hydrolase</keyword>
<dbReference type="OrthoDB" id="19653at2759"/>
<accession>A0A6V7GVZ6</accession>
<dbReference type="InterPro" id="IPR029058">
    <property type="entry name" value="AB_hydrolase_fold"/>
</dbReference>
<evidence type="ECO:0000256" key="2">
    <source>
        <dbReference type="ARBA" id="ARBA00022487"/>
    </source>
</evidence>
<proteinExistence type="inferred from homology"/>
<dbReference type="GO" id="GO:0052689">
    <property type="term" value="F:carboxylic ester hydrolase activity"/>
    <property type="evidence" value="ECO:0007669"/>
    <property type="project" value="UniProtKB-KW"/>
</dbReference>
<dbReference type="Pfam" id="PF00135">
    <property type="entry name" value="COesterase"/>
    <property type="match status" value="1"/>
</dbReference>
<dbReference type="Proteomes" id="UP000752696">
    <property type="component" value="Unassembled WGS sequence"/>
</dbReference>
<name>A0A6V7GVZ6_9HYME</name>
<evidence type="ECO:0000313" key="8">
    <source>
        <dbReference type="Proteomes" id="UP000752696"/>
    </source>
</evidence>
<feature type="signal peptide" evidence="5">
    <location>
        <begin position="1"/>
        <end position="25"/>
    </location>
</feature>
<dbReference type="AlphaFoldDB" id="A0A6V7GVZ6"/>
<keyword evidence="5" id="KW-0732">Signal</keyword>
<gene>
    <name evidence="7" type="ORF">MHI_LOCUS40251</name>
</gene>
<dbReference type="EMBL" id="CAJDYZ010000489">
    <property type="protein sequence ID" value="CAD1468375.1"/>
    <property type="molecule type" value="Genomic_DNA"/>
</dbReference>
<evidence type="ECO:0000256" key="1">
    <source>
        <dbReference type="ARBA" id="ARBA00005964"/>
    </source>
</evidence>
<protein>
    <recommendedName>
        <fullName evidence="6">Carboxylesterase type B domain-containing protein</fullName>
    </recommendedName>
</protein>
<dbReference type="PANTHER" id="PTHR43142:SF1">
    <property type="entry name" value="CARBOXYLIC ESTER HYDROLASE"/>
    <property type="match status" value="1"/>
</dbReference>
<dbReference type="InterPro" id="IPR002018">
    <property type="entry name" value="CarbesteraseB"/>
</dbReference>
<evidence type="ECO:0000256" key="4">
    <source>
        <dbReference type="ARBA" id="ARBA00023180"/>
    </source>
</evidence>
<reference evidence="7" key="1">
    <citation type="submission" date="2020-07" db="EMBL/GenBank/DDBJ databases">
        <authorList>
            <person name="Nazaruddin N."/>
        </authorList>
    </citation>
    <scope>NUCLEOTIDE SEQUENCE</scope>
</reference>
<comment type="caution">
    <text evidence="7">The sequence shown here is derived from an EMBL/GenBank/DDBJ whole genome shotgun (WGS) entry which is preliminary data.</text>
</comment>
<evidence type="ECO:0000256" key="5">
    <source>
        <dbReference type="SAM" id="SignalP"/>
    </source>
</evidence>
<evidence type="ECO:0000256" key="3">
    <source>
        <dbReference type="ARBA" id="ARBA00022801"/>
    </source>
</evidence>
<keyword evidence="2" id="KW-0719">Serine esterase</keyword>
<evidence type="ECO:0000313" key="7">
    <source>
        <dbReference type="EMBL" id="CAD1468375.1"/>
    </source>
</evidence>
<keyword evidence="4" id="KW-0325">Glycoprotein</keyword>
<sequence>MNGASFLLFILLVSSLLSLTVSSSATTPVVRSASGPVRGLVLRTVWHSIEYSSFKGIPYAEPPLGDLRFKPPVPKKPWRNVLNAFEEGSMCPQLNLMTSELRGRENCLYLNVFTREVEFKDKLKLRPVMVWMYGGAYFEGYSNASLYGPDFFMEEDIVLVSFNYRLGVLGFLALDHPDAMGNAGLKDQNLVLHWVQKNIAAFAGDPKRVTIFGESAGATSVGFHTLSERSRESVHFLSNLSSMFSGLFLRSISMSGTPLCLWAYHTPEKMIQNAYKLASLLNFVPTSKDDLLNYFRQAAASSLVIAAQKIDLNFLPFRPTRENPEIDLTNSTFLTECPITKYNNGDFHHHDVMLGYTRDEVLLFLGPPIGVANMIDWALKYVEHASKYKEISEEPINLFARTISDLYKMSYRKLEKLMVDIFFSGPIDLTQRLLAEYNKGHPIYYYRLSYQTKYSWHKVEHNPLNGTAHFDDVGYIFNSKALHAPTNPRNRFNRFRKRMVNMWANFAKYGNPTPKDKNRIVNWIASGKDGLQLDINTIPRMHERFTDKNAEDFERIYYRILPLVSSCVKRSTNFFDFV</sequence>
<dbReference type="PANTHER" id="PTHR43142">
    <property type="entry name" value="CARBOXYLIC ESTER HYDROLASE"/>
    <property type="match status" value="1"/>
</dbReference>
<feature type="domain" description="Carboxylesterase type B" evidence="6">
    <location>
        <begin position="27"/>
        <end position="543"/>
    </location>
</feature>
<keyword evidence="8" id="KW-1185">Reference proteome</keyword>
<comment type="similarity">
    <text evidence="1">Belongs to the type-B carboxylesterase/lipase family.</text>
</comment>
<organism evidence="7 8">
    <name type="scientific">Heterotrigona itama</name>
    <dbReference type="NCBI Taxonomy" id="395501"/>
    <lineage>
        <taxon>Eukaryota</taxon>
        <taxon>Metazoa</taxon>
        <taxon>Ecdysozoa</taxon>
        <taxon>Arthropoda</taxon>
        <taxon>Hexapoda</taxon>
        <taxon>Insecta</taxon>
        <taxon>Pterygota</taxon>
        <taxon>Neoptera</taxon>
        <taxon>Endopterygota</taxon>
        <taxon>Hymenoptera</taxon>
        <taxon>Apocrita</taxon>
        <taxon>Aculeata</taxon>
        <taxon>Apoidea</taxon>
        <taxon>Anthophila</taxon>
        <taxon>Apidae</taxon>
        <taxon>Heterotrigona</taxon>
    </lineage>
</organism>
<dbReference type="Gene3D" id="3.40.50.1820">
    <property type="entry name" value="alpha/beta hydrolase"/>
    <property type="match status" value="1"/>
</dbReference>
<dbReference type="SUPFAM" id="SSF53474">
    <property type="entry name" value="alpha/beta-Hydrolases"/>
    <property type="match status" value="1"/>
</dbReference>